<dbReference type="EMBL" id="FOBB01000006">
    <property type="protein sequence ID" value="SEM81702.1"/>
    <property type="molecule type" value="Genomic_DNA"/>
</dbReference>
<keyword evidence="1" id="KW-0732">Signal</keyword>
<name>A0A1H8BFZ5_9BACT</name>
<protein>
    <submittedName>
        <fullName evidence="2">DNA uptake protein ComE</fullName>
    </submittedName>
</protein>
<reference evidence="2 3" key="1">
    <citation type="submission" date="2016-10" db="EMBL/GenBank/DDBJ databases">
        <authorList>
            <person name="de Groot N.N."/>
        </authorList>
    </citation>
    <scope>NUCLEOTIDE SEQUENCE [LARGE SCALE GENOMIC DNA]</scope>
    <source>
        <strain evidence="2 3">DSM 21039</strain>
    </source>
</reference>
<sequence length="683" mass="77306">MKSYRIILAGCLLLGACGQGYAQSAETLSAAGEEQLESSTIIPEDDTRWQQLNAYTRHKMDLNLADAAALRSLGLLTPLQINSLLAYRRLLGKLISIYELQAVPGFDEGLINRILPYITVDAGLQPSYTLRDYLHKGEHALLLRYGRQLELPRGYAHTDSTAAHYAGSPDQLLLRYRYNFPRYASWGVVMQKDAGEQFFKGAQKQGFDFYSAHLFIRNYKHIKALALGDFTVNMGQGLINWQSLAFGKSPVVLQVKREGEVLNPYASTGEFYFFRGAGITLQQRAWQLTAFVSLRKLDGNVFESDTLEAASYISSFVTTGYHRTELEAAKRGALQQRSAGGNIVYDNGNLRIGLNVIQHKFSAPLQKNEQPYNLFAPEGDRFFNASIDYSGTWKNVHAFGETAVDAGGHLATVNGILAGIHPKADVALLYRSYHRAYQSLYSNAFGNNYRPANESGWYTAITLRLTPQLKMEAYADLYRFPWLKYRLNRPGANGRELLMSLTYTPDKQTEAFIRYSHKTGWENCIGSSNYIAPVVLLTRRSWRCQVSMPLGGPWKLRSRVELNHYTKNSDKQQGWLCFQELQYRFTTLPLRLSGRLTWFSTSGSGSTLYAIESNMLYNNSVMQLNGDGWQYNINIRWGITKRIAVWLRWNQVMYRNAATIGSGWDEVAGKQKSTIQLQAQQLF</sequence>
<dbReference type="SUPFAM" id="SSF47781">
    <property type="entry name" value="RuvA domain 2-like"/>
    <property type="match status" value="1"/>
</dbReference>
<accession>A0A1H8BFZ5</accession>
<evidence type="ECO:0000313" key="2">
    <source>
        <dbReference type="EMBL" id="SEM81702.1"/>
    </source>
</evidence>
<dbReference type="Proteomes" id="UP000198984">
    <property type="component" value="Unassembled WGS sequence"/>
</dbReference>
<proteinExistence type="predicted"/>
<dbReference type="STRING" id="573321.SAMN04488505_106228"/>
<dbReference type="PROSITE" id="PS51257">
    <property type="entry name" value="PROKAR_LIPOPROTEIN"/>
    <property type="match status" value="1"/>
</dbReference>
<organism evidence="2 3">
    <name type="scientific">Chitinophaga rupis</name>
    <dbReference type="NCBI Taxonomy" id="573321"/>
    <lineage>
        <taxon>Bacteria</taxon>
        <taxon>Pseudomonadati</taxon>
        <taxon>Bacteroidota</taxon>
        <taxon>Chitinophagia</taxon>
        <taxon>Chitinophagales</taxon>
        <taxon>Chitinophagaceae</taxon>
        <taxon>Chitinophaga</taxon>
    </lineage>
</organism>
<dbReference type="RefSeq" id="WP_089917664.1">
    <property type="nucleotide sequence ID" value="NZ_FOBB01000006.1"/>
</dbReference>
<keyword evidence="3" id="KW-1185">Reference proteome</keyword>
<feature type="chain" id="PRO_5011634305" evidence="1">
    <location>
        <begin position="23"/>
        <end position="683"/>
    </location>
</feature>
<feature type="signal peptide" evidence="1">
    <location>
        <begin position="1"/>
        <end position="22"/>
    </location>
</feature>
<dbReference type="AlphaFoldDB" id="A0A1H8BFZ5"/>
<evidence type="ECO:0000313" key="3">
    <source>
        <dbReference type="Proteomes" id="UP000198984"/>
    </source>
</evidence>
<evidence type="ECO:0000256" key="1">
    <source>
        <dbReference type="SAM" id="SignalP"/>
    </source>
</evidence>
<dbReference type="InterPro" id="IPR010994">
    <property type="entry name" value="RuvA_2-like"/>
</dbReference>
<gene>
    <name evidence="2" type="ORF">SAMN04488505_106228</name>
</gene>
<dbReference type="OrthoDB" id="9766750at2"/>